<feature type="transmembrane region" description="Helical" evidence="1">
    <location>
        <begin position="12"/>
        <end position="29"/>
    </location>
</feature>
<keyword evidence="1" id="KW-1133">Transmembrane helix</keyword>
<gene>
    <name evidence="2" type="ORF">GCM10007907_12160</name>
</gene>
<reference evidence="3" key="1">
    <citation type="journal article" date="2019" name="Int. J. Syst. Evol. Microbiol.">
        <title>The Global Catalogue of Microorganisms (GCM) 10K type strain sequencing project: providing services to taxonomists for standard genome sequencing and annotation.</title>
        <authorList>
            <consortium name="The Broad Institute Genomics Platform"/>
            <consortium name="The Broad Institute Genome Sequencing Center for Infectious Disease"/>
            <person name="Wu L."/>
            <person name="Ma J."/>
        </authorList>
    </citation>
    <scope>NUCLEOTIDE SEQUENCE [LARGE SCALE GENOMIC DNA]</scope>
    <source>
        <strain evidence="3">NBRC 110044</strain>
    </source>
</reference>
<evidence type="ECO:0008006" key="4">
    <source>
        <dbReference type="Google" id="ProtNLM"/>
    </source>
</evidence>
<comment type="caution">
    <text evidence="2">The sequence shown here is derived from an EMBL/GenBank/DDBJ whole genome shotgun (WGS) entry which is preliminary data.</text>
</comment>
<proteinExistence type="predicted"/>
<keyword evidence="3" id="KW-1185">Reference proteome</keyword>
<keyword evidence="1" id="KW-0812">Transmembrane</keyword>
<dbReference type="Proteomes" id="UP001156706">
    <property type="component" value="Unassembled WGS sequence"/>
</dbReference>
<evidence type="ECO:0000313" key="3">
    <source>
        <dbReference type="Proteomes" id="UP001156706"/>
    </source>
</evidence>
<organism evidence="2 3">
    <name type="scientific">Chitinimonas prasina</name>
    <dbReference type="NCBI Taxonomy" id="1434937"/>
    <lineage>
        <taxon>Bacteria</taxon>
        <taxon>Pseudomonadati</taxon>
        <taxon>Pseudomonadota</taxon>
        <taxon>Betaproteobacteria</taxon>
        <taxon>Neisseriales</taxon>
        <taxon>Chitinibacteraceae</taxon>
        <taxon>Chitinimonas</taxon>
    </lineage>
</organism>
<keyword evidence="1" id="KW-0472">Membrane</keyword>
<evidence type="ECO:0000256" key="1">
    <source>
        <dbReference type="SAM" id="Phobius"/>
    </source>
</evidence>
<dbReference type="RefSeq" id="WP_284195548.1">
    <property type="nucleotide sequence ID" value="NZ_BSOG01000001.1"/>
</dbReference>
<sequence length="166" mass="19643">MLITSYRTQYKQSAIGYIFAMALGGFMLFDASAEMVILGISIGFICFLISYFKEWELIKTLHWKPEEDELEYKVTQCWNGYRRERWKMRFGSIRVVTIYRRRQFLGDTELHMSLKDVRGRKKRINLTGFSHSEIKALVDQINIAVPNVILRRMSLLEYGIERDPTE</sequence>
<name>A0ABQ5YBV2_9NEIS</name>
<evidence type="ECO:0000313" key="2">
    <source>
        <dbReference type="EMBL" id="GLR12426.1"/>
    </source>
</evidence>
<accession>A0ABQ5YBV2</accession>
<dbReference type="EMBL" id="BSOG01000001">
    <property type="protein sequence ID" value="GLR12426.1"/>
    <property type="molecule type" value="Genomic_DNA"/>
</dbReference>
<protein>
    <recommendedName>
        <fullName evidence="4">PH domain-containing protein</fullName>
    </recommendedName>
</protein>
<feature type="transmembrane region" description="Helical" evidence="1">
    <location>
        <begin position="35"/>
        <end position="52"/>
    </location>
</feature>